<sequence length="115" mass="12561">MVCHESVICSSSPHLLSSCFLSSSCFVPFRFFNFLPYTFSSSLRFSTSFSSSSSSSSVAAGAHNLPGRAHPSPTGHLPTPCKFTFEGDPLEDEQSHTATQNHAETRRATRCHDED</sequence>
<reference evidence="2 3" key="1">
    <citation type="submission" date="2019-05" db="EMBL/GenBank/DDBJ databases">
        <title>Another draft genome of Portunus trituberculatus and its Hox gene families provides insights of decapod evolution.</title>
        <authorList>
            <person name="Jeong J.-H."/>
            <person name="Song I."/>
            <person name="Kim S."/>
            <person name="Choi T."/>
            <person name="Kim D."/>
            <person name="Ryu S."/>
            <person name="Kim W."/>
        </authorList>
    </citation>
    <scope>NUCLEOTIDE SEQUENCE [LARGE SCALE GENOMIC DNA]</scope>
    <source>
        <tissue evidence="2">Muscle</tissue>
    </source>
</reference>
<evidence type="ECO:0000313" key="3">
    <source>
        <dbReference type="Proteomes" id="UP000324222"/>
    </source>
</evidence>
<feature type="compositionally biased region" description="Basic and acidic residues" evidence="1">
    <location>
        <begin position="103"/>
        <end position="115"/>
    </location>
</feature>
<dbReference type="Proteomes" id="UP000324222">
    <property type="component" value="Unassembled WGS sequence"/>
</dbReference>
<evidence type="ECO:0000313" key="2">
    <source>
        <dbReference type="EMBL" id="MPD06145.1"/>
    </source>
</evidence>
<feature type="region of interest" description="Disordered" evidence="1">
    <location>
        <begin position="46"/>
        <end position="115"/>
    </location>
</feature>
<name>A0A5B7KN27_PORTR</name>
<accession>A0A5B7KN27</accession>
<protein>
    <submittedName>
        <fullName evidence="2">Uncharacterized protein</fullName>
    </submittedName>
</protein>
<organism evidence="2 3">
    <name type="scientific">Portunus trituberculatus</name>
    <name type="common">Swimming crab</name>
    <name type="synonym">Neptunus trituberculatus</name>
    <dbReference type="NCBI Taxonomy" id="210409"/>
    <lineage>
        <taxon>Eukaryota</taxon>
        <taxon>Metazoa</taxon>
        <taxon>Ecdysozoa</taxon>
        <taxon>Arthropoda</taxon>
        <taxon>Crustacea</taxon>
        <taxon>Multicrustacea</taxon>
        <taxon>Malacostraca</taxon>
        <taxon>Eumalacostraca</taxon>
        <taxon>Eucarida</taxon>
        <taxon>Decapoda</taxon>
        <taxon>Pleocyemata</taxon>
        <taxon>Brachyura</taxon>
        <taxon>Eubrachyura</taxon>
        <taxon>Portunoidea</taxon>
        <taxon>Portunidae</taxon>
        <taxon>Portuninae</taxon>
        <taxon>Portunus</taxon>
    </lineage>
</organism>
<proteinExistence type="predicted"/>
<keyword evidence="3" id="KW-1185">Reference proteome</keyword>
<gene>
    <name evidence="2" type="ORF">E2C01_101935</name>
</gene>
<dbReference type="EMBL" id="VSRR010149636">
    <property type="protein sequence ID" value="MPD06145.1"/>
    <property type="molecule type" value="Genomic_DNA"/>
</dbReference>
<feature type="compositionally biased region" description="Low complexity" evidence="1">
    <location>
        <begin position="46"/>
        <end position="57"/>
    </location>
</feature>
<comment type="caution">
    <text evidence="2">The sequence shown here is derived from an EMBL/GenBank/DDBJ whole genome shotgun (WGS) entry which is preliminary data.</text>
</comment>
<dbReference type="AlphaFoldDB" id="A0A5B7KN27"/>
<evidence type="ECO:0000256" key="1">
    <source>
        <dbReference type="SAM" id="MobiDB-lite"/>
    </source>
</evidence>